<comment type="caution">
    <text evidence="2">The sequence shown here is derived from an EMBL/GenBank/DDBJ whole genome shotgun (WGS) entry which is preliminary data.</text>
</comment>
<evidence type="ECO:0000313" key="2">
    <source>
        <dbReference type="EMBL" id="CAL4157576.1"/>
    </source>
</evidence>
<feature type="compositionally biased region" description="Polar residues" evidence="1">
    <location>
        <begin position="11"/>
        <end position="20"/>
    </location>
</feature>
<feature type="region of interest" description="Disordered" evidence="1">
    <location>
        <begin position="37"/>
        <end position="72"/>
    </location>
</feature>
<feature type="region of interest" description="Disordered" evidence="1">
    <location>
        <begin position="1"/>
        <end position="24"/>
    </location>
</feature>
<dbReference type="EMBL" id="CAXKWB010042299">
    <property type="protein sequence ID" value="CAL4157576.1"/>
    <property type="molecule type" value="Genomic_DNA"/>
</dbReference>
<gene>
    <name evidence="2" type="ORF">MNOR_LOCUS31943</name>
</gene>
<evidence type="ECO:0000256" key="1">
    <source>
        <dbReference type="SAM" id="MobiDB-lite"/>
    </source>
</evidence>
<protein>
    <submittedName>
        <fullName evidence="2">Uncharacterized protein</fullName>
    </submittedName>
</protein>
<keyword evidence="3" id="KW-1185">Reference proteome</keyword>
<sequence>VRESGGVTPVIGSTAQSNLSKGPANTLHRFATHNSITGTISHNNKKDFEGFPYNSASEQDKHKTDATGTSQEGCNTNTITGCGKSYVTPTTKENPFHQPGSSYSYVTFFVPYSRPLLLPRHKTDATGTSQEGCNTNTIIGCGKSYVTPTTKENLFSQPGSSYSYVTPPTQMWHTLVSKQKVPTPSPSQLCMQVGKSTAAPLWATPAVIKETQTQVLVCNTISEACPNRRMVDPSSSKNVDNNHVPSLWSTPAILKTDSSQQIILRSPAVQDGVYSSVSSGSQYTSFVRQRSPSKIESFNLEKQEKEIKVEEPAAPFSYMGVFTNIFKGIFGGLDQGQSTFQMLYSCQPYCHISPMLMINHVAT</sequence>
<evidence type="ECO:0000313" key="3">
    <source>
        <dbReference type="Proteomes" id="UP001497623"/>
    </source>
</evidence>
<dbReference type="AlphaFoldDB" id="A0AAV2S3Q9"/>
<accession>A0AAV2S3Q9</accession>
<name>A0AAV2S3Q9_MEGNR</name>
<organism evidence="2 3">
    <name type="scientific">Meganyctiphanes norvegica</name>
    <name type="common">Northern krill</name>
    <name type="synonym">Thysanopoda norvegica</name>
    <dbReference type="NCBI Taxonomy" id="48144"/>
    <lineage>
        <taxon>Eukaryota</taxon>
        <taxon>Metazoa</taxon>
        <taxon>Ecdysozoa</taxon>
        <taxon>Arthropoda</taxon>
        <taxon>Crustacea</taxon>
        <taxon>Multicrustacea</taxon>
        <taxon>Malacostraca</taxon>
        <taxon>Eumalacostraca</taxon>
        <taxon>Eucarida</taxon>
        <taxon>Euphausiacea</taxon>
        <taxon>Euphausiidae</taxon>
        <taxon>Meganyctiphanes</taxon>
    </lineage>
</organism>
<feature type="non-terminal residue" evidence="2">
    <location>
        <position position="1"/>
    </location>
</feature>
<dbReference type="Proteomes" id="UP001497623">
    <property type="component" value="Unassembled WGS sequence"/>
</dbReference>
<proteinExistence type="predicted"/>
<reference evidence="2 3" key="1">
    <citation type="submission" date="2024-05" db="EMBL/GenBank/DDBJ databases">
        <authorList>
            <person name="Wallberg A."/>
        </authorList>
    </citation>
    <scope>NUCLEOTIDE SEQUENCE [LARGE SCALE GENOMIC DNA]</scope>
</reference>